<dbReference type="Gene3D" id="3.30.420.10">
    <property type="entry name" value="Ribonuclease H-like superfamily/Ribonuclease H"/>
    <property type="match status" value="1"/>
</dbReference>
<accession>A0A915DPD7</accession>
<dbReference type="Proteomes" id="UP000887574">
    <property type="component" value="Unplaced"/>
</dbReference>
<evidence type="ECO:0000313" key="2">
    <source>
        <dbReference type="WBParaSite" id="jg22134"/>
    </source>
</evidence>
<name>A0A915DPD7_9BILA</name>
<protein>
    <submittedName>
        <fullName evidence="2">Pao retrotransposon peptidase</fullName>
    </submittedName>
</protein>
<dbReference type="AlphaFoldDB" id="A0A915DPD7"/>
<proteinExistence type="predicted"/>
<evidence type="ECO:0000313" key="1">
    <source>
        <dbReference type="Proteomes" id="UP000887574"/>
    </source>
</evidence>
<sequence length="430" mass="48548">MVLRFNRLVFGLKPSPALLAATLKVHFESYPGPLTAEIEKDLYVDNVHMSAATPSEGRQKSTQAKAIFSAANMHPWDKAKDELIINLPRPPESDQLTKRVVLQELASNFDPLGLIAPALLASKLFFQSLWRKNLDWDDPLTTVDVQDWSKISQKLGTEFNIPRMVKIGVSSTIHVFCDASEKAIATCIYVRDQNSGQPSCSLVFSKIKVVPEKDIKKANIHRLELVAASQAVKCLAFVRKHLSMENTLAYLWTDSGTVVSWLHNCGLKHDIFVKNRIMAIQKTENLTVKYVNTEVNPADIGSRGMEPARLVEARSWWNGPDFLKNEEKSWPSNLQIPDFSTRDPVFALSLQKIALSVVIHPSDFSDWSRLLKVTAIVLRFARKLLERLKDRGSSLIRELAPIKENSLIISAKELQIAKNYHIKHAQQDFF</sequence>
<dbReference type="InterPro" id="IPR043502">
    <property type="entry name" value="DNA/RNA_pol_sf"/>
</dbReference>
<dbReference type="InterPro" id="IPR036397">
    <property type="entry name" value="RNaseH_sf"/>
</dbReference>
<dbReference type="GO" id="GO:0006259">
    <property type="term" value="P:DNA metabolic process"/>
    <property type="evidence" value="ECO:0007669"/>
    <property type="project" value="UniProtKB-ARBA"/>
</dbReference>
<keyword evidence="1" id="KW-1185">Reference proteome</keyword>
<dbReference type="WBParaSite" id="jg22134">
    <property type="protein sequence ID" value="jg22134"/>
    <property type="gene ID" value="jg22134"/>
</dbReference>
<reference evidence="2" key="1">
    <citation type="submission" date="2022-11" db="UniProtKB">
        <authorList>
            <consortium name="WormBaseParasite"/>
        </authorList>
    </citation>
    <scope>IDENTIFICATION</scope>
</reference>
<dbReference type="PANTHER" id="PTHR47331">
    <property type="entry name" value="PHD-TYPE DOMAIN-CONTAINING PROTEIN"/>
    <property type="match status" value="1"/>
</dbReference>
<dbReference type="GO" id="GO:0003676">
    <property type="term" value="F:nucleic acid binding"/>
    <property type="evidence" value="ECO:0007669"/>
    <property type="project" value="InterPro"/>
</dbReference>
<dbReference type="SUPFAM" id="SSF56672">
    <property type="entry name" value="DNA/RNA polymerases"/>
    <property type="match status" value="1"/>
</dbReference>
<dbReference type="Pfam" id="PF05380">
    <property type="entry name" value="Peptidase_A17"/>
    <property type="match status" value="1"/>
</dbReference>
<dbReference type="InterPro" id="IPR008042">
    <property type="entry name" value="Retrotrans_Pao"/>
</dbReference>
<organism evidence="1 2">
    <name type="scientific">Ditylenchus dipsaci</name>
    <dbReference type="NCBI Taxonomy" id="166011"/>
    <lineage>
        <taxon>Eukaryota</taxon>
        <taxon>Metazoa</taxon>
        <taxon>Ecdysozoa</taxon>
        <taxon>Nematoda</taxon>
        <taxon>Chromadorea</taxon>
        <taxon>Rhabditida</taxon>
        <taxon>Tylenchina</taxon>
        <taxon>Tylenchomorpha</taxon>
        <taxon>Sphaerularioidea</taxon>
        <taxon>Anguinidae</taxon>
        <taxon>Anguininae</taxon>
        <taxon>Ditylenchus</taxon>
    </lineage>
</organism>